<comment type="subcellular location">
    <subcellularLocation>
        <location evidence="1">Membrane</location>
        <topology evidence="1">Single-pass type I membrane protein</topology>
    </subcellularLocation>
</comment>
<evidence type="ECO:0000256" key="2">
    <source>
        <dbReference type="ARBA" id="ARBA00022527"/>
    </source>
</evidence>
<evidence type="ECO:0008006" key="10">
    <source>
        <dbReference type="Google" id="ProtNLM"/>
    </source>
</evidence>
<keyword evidence="2" id="KW-0723">Serine/threonine-protein kinase</keyword>
<keyword evidence="5" id="KW-1133">Transmembrane helix</keyword>
<name>A0A7J8LBN5_9ROSI</name>
<dbReference type="InterPro" id="IPR011009">
    <property type="entry name" value="Kinase-like_dom_sf"/>
</dbReference>
<evidence type="ECO:0000313" key="9">
    <source>
        <dbReference type="Proteomes" id="UP000593572"/>
    </source>
</evidence>
<dbReference type="SUPFAM" id="SSF56112">
    <property type="entry name" value="Protein kinase-like (PK-like)"/>
    <property type="match status" value="1"/>
</dbReference>
<evidence type="ECO:0000256" key="4">
    <source>
        <dbReference type="ARBA" id="ARBA00022729"/>
    </source>
</evidence>
<proteinExistence type="predicted"/>
<evidence type="ECO:0000313" key="8">
    <source>
        <dbReference type="EMBL" id="MBA0549864.1"/>
    </source>
</evidence>
<sequence length="90" mass="10307">MDDNIISLTAARGTFGYIAPELFYKNIGSISYKADVYGFRMMVMEIVGKRKILNISVQHSSQFIFLHGFMIDFELGENIELEDMSESEKN</sequence>
<feature type="non-terminal residue" evidence="8">
    <location>
        <position position="90"/>
    </location>
</feature>
<keyword evidence="9" id="KW-1185">Reference proteome</keyword>
<evidence type="ECO:0000256" key="1">
    <source>
        <dbReference type="ARBA" id="ARBA00004479"/>
    </source>
</evidence>
<dbReference type="AlphaFoldDB" id="A0A7J8LBN5"/>
<keyword evidence="6" id="KW-0472">Membrane</keyword>
<comment type="caution">
    <text evidence="8">The sequence shown here is derived from an EMBL/GenBank/DDBJ whole genome shotgun (WGS) entry which is preliminary data.</text>
</comment>
<dbReference type="GO" id="GO:0016020">
    <property type="term" value="C:membrane"/>
    <property type="evidence" value="ECO:0007669"/>
    <property type="project" value="UniProtKB-SubCell"/>
</dbReference>
<keyword evidence="7" id="KW-0325">Glycoprotein</keyword>
<dbReference type="PANTHER" id="PTHR27009">
    <property type="entry name" value="RUST RESISTANCE KINASE LR10-RELATED"/>
    <property type="match status" value="1"/>
</dbReference>
<evidence type="ECO:0000256" key="6">
    <source>
        <dbReference type="ARBA" id="ARBA00023136"/>
    </source>
</evidence>
<dbReference type="InterPro" id="IPR045874">
    <property type="entry name" value="LRK10/LRL21-25-like"/>
</dbReference>
<protein>
    <recommendedName>
        <fullName evidence="10">Protein kinase domain-containing protein</fullName>
    </recommendedName>
</protein>
<keyword evidence="2" id="KW-0808">Transferase</keyword>
<accession>A0A7J8LBN5</accession>
<reference evidence="8 9" key="1">
    <citation type="journal article" date="2019" name="Genome Biol. Evol.">
        <title>Insights into the evolution of the New World diploid cottons (Gossypium, subgenus Houzingenia) based on genome sequencing.</title>
        <authorList>
            <person name="Grover C.E."/>
            <person name="Arick M.A. 2nd"/>
            <person name="Thrash A."/>
            <person name="Conover J.L."/>
            <person name="Sanders W.S."/>
            <person name="Peterson D.G."/>
            <person name="Frelichowski J.E."/>
            <person name="Scheffler J.A."/>
            <person name="Scheffler B.E."/>
            <person name="Wendel J.F."/>
        </authorList>
    </citation>
    <scope>NUCLEOTIDE SEQUENCE [LARGE SCALE GENOMIC DNA]</scope>
    <source>
        <strain evidence="8">157</strain>
        <tissue evidence="8">Leaf</tissue>
    </source>
</reference>
<organism evidence="8 9">
    <name type="scientific">Gossypium lobatum</name>
    <dbReference type="NCBI Taxonomy" id="34289"/>
    <lineage>
        <taxon>Eukaryota</taxon>
        <taxon>Viridiplantae</taxon>
        <taxon>Streptophyta</taxon>
        <taxon>Embryophyta</taxon>
        <taxon>Tracheophyta</taxon>
        <taxon>Spermatophyta</taxon>
        <taxon>Magnoliopsida</taxon>
        <taxon>eudicotyledons</taxon>
        <taxon>Gunneridae</taxon>
        <taxon>Pentapetalae</taxon>
        <taxon>rosids</taxon>
        <taxon>malvids</taxon>
        <taxon>Malvales</taxon>
        <taxon>Malvaceae</taxon>
        <taxon>Malvoideae</taxon>
        <taxon>Gossypium</taxon>
    </lineage>
</organism>
<keyword evidence="3" id="KW-0812">Transmembrane</keyword>
<evidence type="ECO:0000256" key="5">
    <source>
        <dbReference type="ARBA" id="ARBA00022989"/>
    </source>
</evidence>
<keyword evidence="2" id="KW-0418">Kinase</keyword>
<dbReference type="EMBL" id="JABEZX010000002">
    <property type="protein sequence ID" value="MBA0549864.1"/>
    <property type="molecule type" value="Genomic_DNA"/>
</dbReference>
<evidence type="ECO:0000256" key="3">
    <source>
        <dbReference type="ARBA" id="ARBA00022692"/>
    </source>
</evidence>
<evidence type="ECO:0000256" key="7">
    <source>
        <dbReference type="ARBA" id="ARBA00023180"/>
    </source>
</evidence>
<gene>
    <name evidence="8" type="ORF">Golob_020871</name>
</gene>
<dbReference type="Gene3D" id="1.10.510.10">
    <property type="entry name" value="Transferase(Phosphotransferase) domain 1"/>
    <property type="match status" value="1"/>
</dbReference>
<dbReference type="GO" id="GO:0004674">
    <property type="term" value="F:protein serine/threonine kinase activity"/>
    <property type="evidence" value="ECO:0007669"/>
    <property type="project" value="UniProtKB-KW"/>
</dbReference>
<dbReference type="Proteomes" id="UP000593572">
    <property type="component" value="Unassembled WGS sequence"/>
</dbReference>
<keyword evidence="4" id="KW-0732">Signal</keyword>